<dbReference type="AlphaFoldDB" id="A0A1F2PKK2"/>
<gene>
    <name evidence="1" type="ORF">ACWI_10250</name>
</gene>
<reference evidence="1 2" key="1">
    <citation type="submission" date="2015-09" db="EMBL/GenBank/DDBJ databases">
        <title>Genome sequence of Acetobacterium wieringae DSM 1911.</title>
        <authorList>
            <person name="Poehlein A."/>
            <person name="Bengelsdorf F.R."/>
            <person name="Schiel-Bengelsdorf B."/>
            <person name="Duerre P."/>
            <person name="Daniel R."/>
        </authorList>
    </citation>
    <scope>NUCLEOTIDE SEQUENCE [LARGE SCALE GENOMIC DNA]</scope>
    <source>
        <strain evidence="1 2">DSM 1911</strain>
    </source>
</reference>
<evidence type="ECO:0000313" key="2">
    <source>
        <dbReference type="Proteomes" id="UP000176244"/>
    </source>
</evidence>
<evidence type="ECO:0008006" key="3">
    <source>
        <dbReference type="Google" id="ProtNLM"/>
    </source>
</evidence>
<dbReference type="RefSeq" id="WP_070370366.1">
    <property type="nucleotide sequence ID" value="NZ_LKEU01000020.1"/>
</dbReference>
<sequence>MPKIEYVPKKFRQTSLELIWRINTVIADYEAQGYSLTLRQVYYQMVARDIIPNNERSYKNLGALINDARLAGLIDWNAIEDRTRNIRGRTHWEKPGDVIKAAAYNYHLDYWQDQDNYVEVWVEKDALVGVVGRICDQLDLKYFSCRGYVSQSEMWVAAKRLEKRQREGKNIVLLHLGDHDPSGIDMSRDILDRLNVFETDDIEFKRLALNMEQVEEYNPPPNPTKLTDSRATKYLSDFGDECWELDALEPKVIDALIKDNVLKFRDEKKYNQIKKQEALGIEFLEEIAENFDRIELNWKEIKSNYMMGDL</sequence>
<dbReference type="OrthoDB" id="546653at2"/>
<evidence type="ECO:0000313" key="1">
    <source>
        <dbReference type="EMBL" id="OFV71525.1"/>
    </source>
</evidence>
<accession>A0A1F2PKK2</accession>
<dbReference type="EMBL" id="LKEU01000020">
    <property type="protein sequence ID" value="OFV71525.1"/>
    <property type="molecule type" value="Genomic_DNA"/>
</dbReference>
<organism evidence="1 2">
    <name type="scientific">Acetobacterium wieringae</name>
    <dbReference type="NCBI Taxonomy" id="52694"/>
    <lineage>
        <taxon>Bacteria</taxon>
        <taxon>Bacillati</taxon>
        <taxon>Bacillota</taxon>
        <taxon>Clostridia</taxon>
        <taxon>Eubacteriales</taxon>
        <taxon>Eubacteriaceae</taxon>
        <taxon>Acetobacterium</taxon>
    </lineage>
</organism>
<proteinExistence type="predicted"/>
<name>A0A1F2PKK2_9FIRM</name>
<dbReference type="STRING" id="52694.ACWI_10250"/>
<comment type="caution">
    <text evidence="1">The sequence shown here is derived from an EMBL/GenBank/DDBJ whole genome shotgun (WGS) entry which is preliminary data.</text>
</comment>
<protein>
    <recommendedName>
        <fullName evidence="3">DUF2399 domain-containing protein</fullName>
    </recommendedName>
</protein>
<dbReference type="Proteomes" id="UP000176244">
    <property type="component" value="Unassembled WGS sequence"/>
</dbReference>